<organism evidence="6 7">
    <name type="scientific">Candidatus Desulfatibia vada</name>
    <dbReference type="NCBI Taxonomy" id="2841696"/>
    <lineage>
        <taxon>Bacteria</taxon>
        <taxon>Pseudomonadati</taxon>
        <taxon>Thermodesulfobacteriota</taxon>
        <taxon>Desulfobacteria</taxon>
        <taxon>Desulfobacterales</taxon>
        <taxon>Desulfobacterales incertae sedis</taxon>
        <taxon>Candidatus Desulfatibia</taxon>
    </lineage>
</organism>
<dbReference type="PANTHER" id="PTHR30469">
    <property type="entry name" value="MULTIDRUG RESISTANCE PROTEIN MDTA"/>
    <property type="match status" value="1"/>
</dbReference>
<comment type="caution">
    <text evidence="6">The sequence shown here is derived from an EMBL/GenBank/DDBJ whole genome shotgun (WGS) entry which is preliminary data.</text>
</comment>
<dbReference type="NCBIfam" id="TIGR01730">
    <property type="entry name" value="RND_mfp"/>
    <property type="match status" value="1"/>
</dbReference>
<dbReference type="Gene3D" id="2.40.420.20">
    <property type="match status" value="1"/>
</dbReference>
<dbReference type="Pfam" id="PF25967">
    <property type="entry name" value="RND-MFP_C"/>
    <property type="match status" value="1"/>
</dbReference>
<accession>A0A8J6P2Z1</accession>
<feature type="domain" description="Multidrug resistance protein MdtA-like C-terminal permuted SH3" evidence="5">
    <location>
        <begin position="314"/>
        <end position="370"/>
    </location>
</feature>
<dbReference type="SUPFAM" id="SSF111369">
    <property type="entry name" value="HlyD-like secretion proteins"/>
    <property type="match status" value="1"/>
</dbReference>
<dbReference type="GO" id="GO:0015562">
    <property type="term" value="F:efflux transmembrane transporter activity"/>
    <property type="evidence" value="ECO:0007669"/>
    <property type="project" value="TreeGrafter"/>
</dbReference>
<dbReference type="EMBL" id="JACNIG010000307">
    <property type="protein sequence ID" value="MBC8433533.1"/>
    <property type="molecule type" value="Genomic_DNA"/>
</dbReference>
<keyword evidence="3" id="KW-0813">Transport</keyword>
<dbReference type="InterPro" id="IPR058627">
    <property type="entry name" value="MdtA-like_C"/>
</dbReference>
<sequence>MTKKKNRILHFSIAAILILSGVIGLKTLIASKPDLQKKRPPVPIPPARTITVKTAAHPVIITGQGTVRPIKEIRLVPQVSGKIVYVSSALVNGGAFNKSDLLLRIDPADYQIAVTLAQARIKDSESKHHLAIEEAAVARQEWMQLNSDSDPPSLVAKEPQLAAAQAKLDADRAELKKAQLQLARTHLMAPFDGRVSDKSVDIGQYVTPGQALAVLYDTSAAEIVLPMEDRKLFWFEVPGFTPQAVSGSEAEVQVQVAGHELSRRGQVVRTEGKLDEHTRMINVVVRVAKPYDVKPPLAVGLFATVKIKGHVIANAALIPRSALRAGSIVWVVDAKGRLEFRRVEVARFSAAGVIVTSGLADGDKVVISPIKGVSDGMKIRNVSTDERDGS</sequence>
<feature type="domain" description="Multidrug resistance protein MdtA-like barrel-sandwich hybrid" evidence="4">
    <location>
        <begin position="74"/>
        <end position="215"/>
    </location>
</feature>
<evidence type="ECO:0000256" key="2">
    <source>
        <dbReference type="ARBA" id="ARBA00009477"/>
    </source>
</evidence>
<evidence type="ECO:0000313" key="6">
    <source>
        <dbReference type="EMBL" id="MBC8433533.1"/>
    </source>
</evidence>
<dbReference type="Gene3D" id="2.40.50.100">
    <property type="match status" value="1"/>
</dbReference>
<evidence type="ECO:0000259" key="4">
    <source>
        <dbReference type="Pfam" id="PF25917"/>
    </source>
</evidence>
<protein>
    <submittedName>
        <fullName evidence="6">Efflux RND transporter periplasmic adaptor subunit</fullName>
    </submittedName>
</protein>
<dbReference type="GO" id="GO:1990281">
    <property type="term" value="C:efflux pump complex"/>
    <property type="evidence" value="ECO:0007669"/>
    <property type="project" value="TreeGrafter"/>
</dbReference>
<evidence type="ECO:0000313" key="7">
    <source>
        <dbReference type="Proteomes" id="UP000605201"/>
    </source>
</evidence>
<gene>
    <name evidence="6" type="ORF">H8D96_16620</name>
</gene>
<name>A0A8J6P2Z1_9BACT</name>
<dbReference type="InterPro" id="IPR006143">
    <property type="entry name" value="RND_pump_MFP"/>
</dbReference>
<dbReference type="Gene3D" id="2.40.30.170">
    <property type="match status" value="1"/>
</dbReference>
<evidence type="ECO:0000256" key="3">
    <source>
        <dbReference type="ARBA" id="ARBA00022448"/>
    </source>
</evidence>
<dbReference type="Proteomes" id="UP000605201">
    <property type="component" value="Unassembled WGS sequence"/>
</dbReference>
<dbReference type="AlphaFoldDB" id="A0A8J6P2Z1"/>
<dbReference type="InterPro" id="IPR058625">
    <property type="entry name" value="MdtA-like_BSH"/>
</dbReference>
<comment type="similarity">
    <text evidence="2">Belongs to the membrane fusion protein (MFP) (TC 8.A.1) family.</text>
</comment>
<dbReference type="Pfam" id="PF25917">
    <property type="entry name" value="BSH_RND"/>
    <property type="match status" value="1"/>
</dbReference>
<evidence type="ECO:0000259" key="5">
    <source>
        <dbReference type="Pfam" id="PF25967"/>
    </source>
</evidence>
<dbReference type="Gene3D" id="1.10.287.470">
    <property type="entry name" value="Helix hairpin bin"/>
    <property type="match status" value="1"/>
</dbReference>
<evidence type="ECO:0000256" key="1">
    <source>
        <dbReference type="ARBA" id="ARBA00004196"/>
    </source>
</evidence>
<reference evidence="6 7" key="1">
    <citation type="submission" date="2020-08" db="EMBL/GenBank/DDBJ databases">
        <title>Bridging the membrane lipid divide: bacteria of the FCB group superphylum have the potential to synthesize archaeal ether lipids.</title>
        <authorList>
            <person name="Villanueva L."/>
            <person name="Von Meijenfeldt F.A.B."/>
            <person name="Westbye A.B."/>
            <person name="Yadav S."/>
            <person name="Hopmans E.C."/>
            <person name="Dutilh B.E."/>
            <person name="Sinninghe Damste J.S."/>
        </authorList>
    </citation>
    <scope>NUCLEOTIDE SEQUENCE [LARGE SCALE GENOMIC DNA]</scope>
    <source>
        <strain evidence="6">NIOZ-UU17</strain>
    </source>
</reference>
<proteinExistence type="inferred from homology"/>
<dbReference type="PANTHER" id="PTHR30469:SF12">
    <property type="entry name" value="MULTIDRUG RESISTANCE PROTEIN MDTA"/>
    <property type="match status" value="1"/>
</dbReference>
<comment type="subcellular location">
    <subcellularLocation>
        <location evidence="1">Cell envelope</location>
    </subcellularLocation>
</comment>